<evidence type="ECO:0000256" key="8">
    <source>
        <dbReference type="PROSITE-ProRule" id="PRU00339"/>
    </source>
</evidence>
<dbReference type="Proteomes" id="UP000663832">
    <property type="component" value="Unassembled WGS sequence"/>
</dbReference>
<dbReference type="EMBL" id="CAJNOI010000006">
    <property type="protein sequence ID" value="CAF0758426.1"/>
    <property type="molecule type" value="Genomic_DNA"/>
</dbReference>
<dbReference type="PANTHER" id="PTHR45641:SF1">
    <property type="entry name" value="AAA+ ATPASE DOMAIN-CONTAINING PROTEIN"/>
    <property type="match status" value="1"/>
</dbReference>
<evidence type="ECO:0000256" key="3">
    <source>
        <dbReference type="ARBA" id="ARBA00022679"/>
    </source>
</evidence>
<keyword evidence="6 8" id="KW-0802">TPR repeat</keyword>
<dbReference type="EMBL" id="CAJNOM010000033">
    <property type="protein sequence ID" value="CAF0864730.1"/>
    <property type="molecule type" value="Genomic_DNA"/>
</dbReference>
<protein>
    <recommendedName>
        <fullName evidence="9">NAD(P)(+)--arginine ADP-ribosyltransferase</fullName>
        <ecNumber evidence="9">2.4.2.31</ecNumber>
    </recommendedName>
    <alternativeName>
        <fullName evidence="9">Mono(ADP-ribosyl)transferase</fullName>
    </alternativeName>
</protein>
<dbReference type="Gene3D" id="3.90.176.10">
    <property type="entry name" value="Toxin ADP-ribosyltransferase, Chain A, domain 1"/>
    <property type="match status" value="1"/>
</dbReference>
<gene>
    <name evidence="10" type="ORF">BJG266_LOCUS2868</name>
    <name evidence="11" type="ORF">QVE165_LOCUS7564</name>
</gene>
<dbReference type="InterPro" id="IPR019734">
    <property type="entry name" value="TPR_rpt"/>
</dbReference>
<feature type="repeat" description="TPR" evidence="8">
    <location>
        <begin position="507"/>
        <end position="540"/>
    </location>
</feature>
<evidence type="ECO:0000256" key="7">
    <source>
        <dbReference type="ARBA" id="ARBA00047597"/>
    </source>
</evidence>
<feature type="repeat" description="TPR" evidence="8">
    <location>
        <begin position="710"/>
        <end position="743"/>
    </location>
</feature>
<dbReference type="Proteomes" id="UP000663877">
    <property type="component" value="Unassembled WGS sequence"/>
</dbReference>
<evidence type="ECO:0000256" key="5">
    <source>
        <dbReference type="ARBA" id="ARBA00022737"/>
    </source>
</evidence>
<reference evidence="10" key="1">
    <citation type="submission" date="2021-02" db="EMBL/GenBank/DDBJ databases">
        <authorList>
            <person name="Nowell W R."/>
        </authorList>
    </citation>
    <scope>NUCLEOTIDE SEQUENCE</scope>
</reference>
<evidence type="ECO:0000256" key="1">
    <source>
        <dbReference type="ARBA" id="ARBA00009558"/>
    </source>
</evidence>
<evidence type="ECO:0000256" key="9">
    <source>
        <dbReference type="RuleBase" id="RU361228"/>
    </source>
</evidence>
<keyword evidence="9" id="KW-0521">NADP</keyword>
<evidence type="ECO:0000313" key="12">
    <source>
        <dbReference type="Proteomes" id="UP000663832"/>
    </source>
</evidence>
<accession>A0A813PZS4</accession>
<sequence>MSESGSNQKVSSSINSFMKNNNITTISSDVIQPEWQMVKNYSLLWLDEDMNETSKDYENILAQIRNITDDVNVFKQQDACIDFLTDAQENIKFFLVVKYNMAQQIMPLINDIPQLDGIYILNDIKILHEEWTKNWNKIKGIHTNINDLCKTLQSDIKRCNQDSITMSFLTVNEIDSTDNLNQLDPTFMYTQIFKEILLDMEHGEQDIKHFIAYCRHNDCISPTNINRFEKEYPAQSAIWWYTFPSNIYLMLNNALRCMEGNMIINMGFFIHDLHRQLQRLHQQQINTYGGKKIVVYRGQGVIKSDFEKLQKTKGGLMSFNNFLSTSYDKIFSLGFAQSALTDPDKVGILFIMSIDPCIKSTPFADIERESYYNEAEILFSMHTVFRVGEIKQMDHETEIYQVELQLTSDDDQQLRLLTDRIREEAGGSTGWRRLGKLLLKIGQFNKAEELYNTLLEQTCDESEKAIYYLQLGWVKDDQGDYEKAIWYHEQGFAIQQRTLPSNHPDLATSYSNVGSVYNNMGNCDKALQIYLETLPSNHPDLAASYNNIGLVKNKMAKYSEALSFYKRAHKIREATLPSNHPHLATSYDNIAGVYGNMGQHPNALPLHKKALQIYLKTLPSNHPDLATSYNNIGGVYYMMGDNPEARSYYEKAREIEEKTLPSDHPDLAITYNNIGLVNNEMGDCSTALSFYKKALKIEEKTLPSNYPNLAVSYNNVAGVYNKIKDYSEALSYYEKARAIEKKTLPSDHPDLAITYNNIATVYCNMQDYPKALPLHERALGIFQLALPPTHPYIKAVKKNIEFVKTKL</sequence>
<evidence type="ECO:0000313" key="10">
    <source>
        <dbReference type="EMBL" id="CAF0758426.1"/>
    </source>
</evidence>
<dbReference type="InterPro" id="IPR011990">
    <property type="entry name" value="TPR-like_helical_dom_sf"/>
</dbReference>
<feature type="repeat" description="TPR" evidence="8">
    <location>
        <begin position="428"/>
        <end position="461"/>
    </location>
</feature>
<dbReference type="OrthoDB" id="5086500at2759"/>
<dbReference type="SUPFAM" id="SSF48452">
    <property type="entry name" value="TPR-like"/>
    <property type="match status" value="1"/>
</dbReference>
<evidence type="ECO:0000256" key="6">
    <source>
        <dbReference type="ARBA" id="ARBA00022803"/>
    </source>
</evidence>
<evidence type="ECO:0000313" key="11">
    <source>
        <dbReference type="EMBL" id="CAF0864730.1"/>
    </source>
</evidence>
<dbReference type="PRINTS" id="PR00381">
    <property type="entry name" value="KINESINLIGHT"/>
</dbReference>
<evidence type="ECO:0000256" key="2">
    <source>
        <dbReference type="ARBA" id="ARBA00022676"/>
    </source>
</evidence>
<keyword evidence="9" id="KW-0520">NAD</keyword>
<comment type="catalytic activity">
    <reaction evidence="7 9">
        <text>L-arginyl-[protein] + NAD(+) = N(omega)-(ADP-D-ribosyl)-L-arginyl-[protein] + nicotinamide + H(+)</text>
        <dbReference type="Rhea" id="RHEA:19149"/>
        <dbReference type="Rhea" id="RHEA-COMP:10532"/>
        <dbReference type="Rhea" id="RHEA-COMP:15087"/>
        <dbReference type="ChEBI" id="CHEBI:15378"/>
        <dbReference type="ChEBI" id="CHEBI:17154"/>
        <dbReference type="ChEBI" id="CHEBI:29965"/>
        <dbReference type="ChEBI" id="CHEBI:57540"/>
        <dbReference type="ChEBI" id="CHEBI:142554"/>
        <dbReference type="EC" id="2.4.2.31"/>
    </reaction>
</comment>
<feature type="repeat" description="TPR" evidence="8">
    <location>
        <begin position="626"/>
        <end position="659"/>
    </location>
</feature>
<keyword evidence="3 9" id="KW-0808">Transferase</keyword>
<dbReference type="EC" id="2.4.2.31" evidence="9"/>
<keyword evidence="4" id="KW-0548">Nucleotidyltransferase</keyword>
<keyword evidence="12" id="KW-1185">Reference proteome</keyword>
<name>A0A813PZS4_9BILA</name>
<dbReference type="PROSITE" id="PS51996">
    <property type="entry name" value="TR_MART"/>
    <property type="match status" value="1"/>
</dbReference>
<dbReference type="SMART" id="SM00028">
    <property type="entry name" value="TPR"/>
    <property type="match status" value="9"/>
</dbReference>
<dbReference type="PROSITE" id="PS50005">
    <property type="entry name" value="TPR"/>
    <property type="match status" value="6"/>
</dbReference>
<dbReference type="Gene3D" id="1.25.40.10">
    <property type="entry name" value="Tetratricopeptide repeat domain"/>
    <property type="match status" value="5"/>
</dbReference>
<keyword evidence="5" id="KW-0677">Repeat</keyword>
<organism evidence="10 13">
    <name type="scientific">Adineta steineri</name>
    <dbReference type="NCBI Taxonomy" id="433720"/>
    <lineage>
        <taxon>Eukaryota</taxon>
        <taxon>Metazoa</taxon>
        <taxon>Spiralia</taxon>
        <taxon>Gnathifera</taxon>
        <taxon>Rotifera</taxon>
        <taxon>Eurotatoria</taxon>
        <taxon>Bdelloidea</taxon>
        <taxon>Adinetida</taxon>
        <taxon>Adinetidae</taxon>
        <taxon>Adineta</taxon>
    </lineage>
</organism>
<dbReference type="InterPro" id="IPR000768">
    <property type="entry name" value="ART"/>
</dbReference>
<dbReference type="GO" id="GO:0016779">
    <property type="term" value="F:nucleotidyltransferase activity"/>
    <property type="evidence" value="ECO:0007669"/>
    <property type="project" value="UniProtKB-KW"/>
</dbReference>
<evidence type="ECO:0000313" key="13">
    <source>
        <dbReference type="Proteomes" id="UP000663877"/>
    </source>
</evidence>
<comment type="similarity">
    <text evidence="1 9">Belongs to the Arg-specific ADP-ribosyltransferase family.</text>
</comment>
<dbReference type="SUPFAM" id="SSF81901">
    <property type="entry name" value="HCP-like"/>
    <property type="match status" value="1"/>
</dbReference>
<proteinExistence type="inferred from homology"/>
<dbReference type="Pfam" id="PF13424">
    <property type="entry name" value="TPR_12"/>
    <property type="match status" value="4"/>
</dbReference>
<dbReference type="GO" id="GO:0106274">
    <property type="term" value="F:NAD+-protein-arginine ADP-ribosyltransferase activity"/>
    <property type="evidence" value="ECO:0007669"/>
    <property type="project" value="UniProtKB-EC"/>
</dbReference>
<evidence type="ECO:0000256" key="4">
    <source>
        <dbReference type="ARBA" id="ARBA00022695"/>
    </source>
</evidence>
<keyword evidence="2 9" id="KW-0328">Glycosyltransferase</keyword>
<dbReference type="Pfam" id="PF01129">
    <property type="entry name" value="ART"/>
    <property type="match status" value="1"/>
</dbReference>
<feature type="repeat" description="TPR" evidence="8">
    <location>
        <begin position="668"/>
        <end position="701"/>
    </location>
</feature>
<dbReference type="AlphaFoldDB" id="A0A813PZS4"/>
<feature type="repeat" description="TPR" evidence="8">
    <location>
        <begin position="542"/>
        <end position="575"/>
    </location>
</feature>
<dbReference type="SUPFAM" id="SSF56399">
    <property type="entry name" value="ADP-ribosylation"/>
    <property type="match status" value="1"/>
</dbReference>
<comment type="caution">
    <text evidence="10">The sequence shown here is derived from an EMBL/GenBank/DDBJ whole genome shotgun (WGS) entry which is preliminary data.</text>
</comment>
<dbReference type="PANTHER" id="PTHR45641">
    <property type="entry name" value="TETRATRICOPEPTIDE REPEAT PROTEIN (AFU_ORTHOLOGUE AFUA_6G03870)"/>
    <property type="match status" value="1"/>
</dbReference>